<dbReference type="Proteomes" id="UP000231358">
    <property type="component" value="Unassembled WGS sequence"/>
</dbReference>
<evidence type="ECO:0000313" key="1">
    <source>
        <dbReference type="EMBL" id="PIG85757.1"/>
    </source>
</evidence>
<dbReference type="EMBL" id="NEXV01000307">
    <property type="protein sequence ID" value="PIG85757.1"/>
    <property type="molecule type" value="Genomic_DNA"/>
</dbReference>
<proteinExistence type="predicted"/>
<accession>A0A2G7FYX7</accession>
<keyword evidence="2" id="KW-1185">Reference proteome</keyword>
<reference evidence="1 2" key="1">
    <citation type="submission" date="2017-05" db="EMBL/GenBank/DDBJ databases">
        <title>Genome sequence for an aflatoxigenic pathogen of Argentinian peanut, Aspergillus arachidicola.</title>
        <authorList>
            <person name="Moore G."/>
            <person name="Beltz S.B."/>
            <person name="Mack B.M."/>
        </authorList>
    </citation>
    <scope>NUCLEOTIDE SEQUENCE [LARGE SCALE GENOMIC DNA]</scope>
    <source>
        <strain evidence="1 2">CBS 117610</strain>
    </source>
</reference>
<dbReference type="PANTHER" id="PTHR37540">
    <property type="entry name" value="TRANSCRIPTION FACTOR (ACR-2), PUTATIVE-RELATED-RELATED"/>
    <property type="match status" value="1"/>
</dbReference>
<comment type="caution">
    <text evidence="1">The sequence shown here is derived from an EMBL/GenBank/DDBJ whole genome shotgun (WGS) entry which is preliminary data.</text>
</comment>
<organism evidence="1 2">
    <name type="scientific">Aspergillus arachidicola</name>
    <dbReference type="NCBI Taxonomy" id="656916"/>
    <lineage>
        <taxon>Eukaryota</taxon>
        <taxon>Fungi</taxon>
        <taxon>Dikarya</taxon>
        <taxon>Ascomycota</taxon>
        <taxon>Pezizomycotina</taxon>
        <taxon>Eurotiomycetes</taxon>
        <taxon>Eurotiomycetidae</taxon>
        <taxon>Eurotiales</taxon>
        <taxon>Aspergillaceae</taxon>
        <taxon>Aspergillus</taxon>
        <taxon>Aspergillus subgen. Circumdati</taxon>
    </lineage>
</organism>
<dbReference type="Pfam" id="PF11951">
    <property type="entry name" value="Fungal_trans_2"/>
    <property type="match status" value="1"/>
</dbReference>
<evidence type="ECO:0000313" key="2">
    <source>
        <dbReference type="Proteomes" id="UP000231358"/>
    </source>
</evidence>
<dbReference type="STRING" id="656916.A0A2G7FYX7"/>
<name>A0A2G7FYX7_9EURO</name>
<dbReference type="PANTHER" id="PTHR37540:SF5">
    <property type="entry name" value="TRANSCRIPTION FACTOR DOMAIN-CONTAINING PROTEIN"/>
    <property type="match status" value="1"/>
</dbReference>
<gene>
    <name evidence="1" type="ORF">AARAC_011055</name>
</gene>
<protein>
    <submittedName>
        <fullName evidence="1">Uncharacterized protein</fullName>
    </submittedName>
</protein>
<sequence length="465" mass="52667">MEMSLIMRLAITTIPSEHIETTSMKFIAPTMTYPWHHSSKITNTCRAYCASVLWPTLSPGASISEVSDMTWVRLVMHEPILMTAITFGSLSHQHLQWLNRFVPDCMFGEREQQHLRVCEMETIALLNQELKKPDRAASNPVILSVMCMAHNAIGISEEQQFWHVPFTPPMRRLQRIDVHGGLRPNLMHFQGLISLIKLRGGLEAIDLPGLAPVVSLSDIVTSTAYHTAPSFPFSALQVERQNYSLQEMLGYTMADVDRHYGRLRWIGLTTEMMEVFHAMNVYMSIVDVYLEGNQTRTNYSLLADQRNMVQYTLLALPPISQLTRLSSYYQYHEVLYEACRLAGCIYGSGVIFPLPPQSTPLAELSGLLKGTLEASDSLTDWKQPHARIALFWAVTLGGIAAEGTMYREWYVSTLLKMTRYSQITCWADLRAIVVLLPWYDDACNDAGKSLWLEVSQHKGVEEDGL</sequence>
<dbReference type="AlphaFoldDB" id="A0A2G7FYX7"/>
<dbReference type="InterPro" id="IPR021858">
    <property type="entry name" value="Fun_TF"/>
</dbReference>